<dbReference type="Pfam" id="PF12228">
    <property type="entry name" value="DUF3604"/>
    <property type="match status" value="1"/>
</dbReference>
<dbReference type="InterPro" id="IPR016195">
    <property type="entry name" value="Pol/histidinol_Pase-like"/>
</dbReference>
<comment type="caution">
    <text evidence="1">The sequence shown here is derived from an EMBL/GenBank/DDBJ whole genome shotgun (WGS) entry which is preliminary data.</text>
</comment>
<keyword evidence="2" id="KW-1185">Reference proteome</keyword>
<reference evidence="1 2" key="1">
    <citation type="journal article" date="2011" name="Int. J. Syst. Evol. Microbiol.">
        <title>Zhongshania antarctica gen. nov., sp. nov. and Zhongshania guokunii sp. nov., gammaproteobacteria respectively isolated from coastal attached (fast) ice and surface seawater of the Antarctic.</title>
        <authorList>
            <person name="Li H.J."/>
            <person name="Zhang X.Y."/>
            <person name="Chen C.X."/>
            <person name="Zhang Y.J."/>
            <person name="Gao Z.M."/>
            <person name="Yu Y."/>
            <person name="Chen X.L."/>
            <person name="Chen B."/>
            <person name="Zhang Y.Z."/>
        </authorList>
    </citation>
    <scope>NUCLEOTIDE SEQUENCE [LARGE SCALE GENOMIC DNA]</scope>
    <source>
        <strain evidence="1 2">R06B22</strain>
    </source>
</reference>
<dbReference type="Proteomes" id="UP001557484">
    <property type="component" value="Unassembled WGS sequence"/>
</dbReference>
<dbReference type="EMBL" id="JBFRYB010000001">
    <property type="protein sequence ID" value="MEX1666615.1"/>
    <property type="molecule type" value="Genomic_DNA"/>
</dbReference>
<dbReference type="InterPro" id="IPR022028">
    <property type="entry name" value="DUF3604"/>
</dbReference>
<evidence type="ECO:0000313" key="1">
    <source>
        <dbReference type="EMBL" id="MEX1666615.1"/>
    </source>
</evidence>
<protein>
    <submittedName>
        <fullName evidence="1">DUF3604 domain-containing protein</fullName>
    </submittedName>
</protein>
<gene>
    <name evidence="1" type="ORF">AB4875_14060</name>
</gene>
<proteinExistence type="predicted"/>
<sequence length="672" mass="73721">MSKKVIVVAVLICSGGAALWFSQRQPSVGAEHLVDTLRSKIFEADYRVLSLPAPADQDQRVVEDGSRRPFFGDVHVHTTLSFDGFSVGTIATPADAYRYARGEPLQHPAGFEMKLREPLDFYAVSDHAMFMGVAREAATVGSDYSKHNSSQSIHGLNDPERRGTDLLSTLKRIKAFSNFLPENVNAIKSGEIPVSDALDVMSAAWRETVEAARRYNEPGKFTTLVAYEFTSTAADAGNLHRNVIFRNTEQLPVQPFSTLHSANPEDLWDWMDAMREQGVESLAIPHNSNGSNGHMFEMTKSDGSPIDAAYVQQRLRNEPVVEITQIKGTSETHPALSTRDEWAGFEITNERVASSLMSVPEGSYVRHALKRGLVLEKMGVGNPYDFAVIGSSDTHNAASGVSEDDYVSKLGLISADGKLRGSVPFAWWEGLAIKLATQDLVQTVDGKTYTGGALPTFGASGLAGVWAEANTREHIYQAFRRGETFATSGPRISLRFFAGSDFDDDMLKSNDVLAEAYKRGVTMGGHLTLQDEQQPTFILWAMADANSAPLQRLQIIKGWIDDDGEVHEAVYDTACAGGVDVDPVTQRCPDNGANVDLSNCELSASSGAAQLRTVWRDPSYSQGQRAFYYARVLENPSCRWSTWDAIRAGLNPRPDFPATIQERAWSSAIQVY</sequence>
<evidence type="ECO:0000313" key="2">
    <source>
        <dbReference type="Proteomes" id="UP001557484"/>
    </source>
</evidence>
<name>A0ABV3TYC9_9GAMM</name>
<accession>A0ABV3TYC9</accession>
<dbReference type="Gene3D" id="3.20.20.140">
    <property type="entry name" value="Metal-dependent hydrolases"/>
    <property type="match status" value="1"/>
</dbReference>
<dbReference type="RefSeq" id="WP_368376689.1">
    <property type="nucleotide sequence ID" value="NZ_JBFRYB010000001.1"/>
</dbReference>
<dbReference type="SUPFAM" id="SSF89550">
    <property type="entry name" value="PHP domain-like"/>
    <property type="match status" value="1"/>
</dbReference>
<organism evidence="1 2">
    <name type="scientific">Zhongshania arctica</name>
    <dbReference type="NCBI Taxonomy" id="3238302"/>
    <lineage>
        <taxon>Bacteria</taxon>
        <taxon>Pseudomonadati</taxon>
        <taxon>Pseudomonadota</taxon>
        <taxon>Gammaproteobacteria</taxon>
        <taxon>Cellvibrionales</taxon>
        <taxon>Spongiibacteraceae</taxon>
        <taxon>Zhongshania</taxon>
    </lineage>
</organism>